<proteinExistence type="predicted"/>
<keyword evidence="2" id="KW-1185">Reference proteome</keyword>
<sequence length="258" mass="28436">MDSACDLNGVNVCAAIAKLLIKFAEHDLVGYEEFQPVFAGLDVGGITVYIAMAFRYLWFAVACTALTSAVAHIFSGSACDFTGIDVDGAITRLIAKFPDHDFIGREKFYPVVAGFEMRGFNASGFHKLKQYGPAIPYCINGTRMVQVDFINTGVVVLTMPWRHCSGQEGTFSLRSELSRFTTQFHIRQSERDKGIKLFYQGPTIPLTTQNIQINVDGAGRSANAVAGILAMVFPAITKELWDQQFLYSLSRALHQALN</sequence>
<name>A0ACB8CIK4_DERSI</name>
<protein>
    <submittedName>
        <fullName evidence="1">Uncharacterized protein</fullName>
    </submittedName>
</protein>
<accession>A0ACB8CIK4</accession>
<evidence type="ECO:0000313" key="1">
    <source>
        <dbReference type="EMBL" id="KAH7942511.1"/>
    </source>
</evidence>
<comment type="caution">
    <text evidence="1">The sequence shown here is derived from an EMBL/GenBank/DDBJ whole genome shotgun (WGS) entry which is preliminary data.</text>
</comment>
<dbReference type="EMBL" id="CM023476">
    <property type="protein sequence ID" value="KAH7942511.1"/>
    <property type="molecule type" value="Genomic_DNA"/>
</dbReference>
<gene>
    <name evidence="1" type="ORF">HPB49_024683</name>
</gene>
<dbReference type="Proteomes" id="UP000821865">
    <property type="component" value="Chromosome 7"/>
</dbReference>
<organism evidence="1 2">
    <name type="scientific">Dermacentor silvarum</name>
    <name type="common">Tick</name>
    <dbReference type="NCBI Taxonomy" id="543639"/>
    <lineage>
        <taxon>Eukaryota</taxon>
        <taxon>Metazoa</taxon>
        <taxon>Ecdysozoa</taxon>
        <taxon>Arthropoda</taxon>
        <taxon>Chelicerata</taxon>
        <taxon>Arachnida</taxon>
        <taxon>Acari</taxon>
        <taxon>Parasitiformes</taxon>
        <taxon>Ixodida</taxon>
        <taxon>Ixodoidea</taxon>
        <taxon>Ixodidae</taxon>
        <taxon>Rhipicephalinae</taxon>
        <taxon>Dermacentor</taxon>
    </lineage>
</organism>
<reference evidence="1" key="1">
    <citation type="submission" date="2020-05" db="EMBL/GenBank/DDBJ databases">
        <title>Large-scale comparative analyses of tick genomes elucidate their genetic diversity and vector capacities.</title>
        <authorList>
            <person name="Jia N."/>
            <person name="Wang J."/>
            <person name="Shi W."/>
            <person name="Du L."/>
            <person name="Sun Y."/>
            <person name="Zhan W."/>
            <person name="Jiang J."/>
            <person name="Wang Q."/>
            <person name="Zhang B."/>
            <person name="Ji P."/>
            <person name="Sakyi L.B."/>
            <person name="Cui X."/>
            <person name="Yuan T."/>
            <person name="Jiang B."/>
            <person name="Yang W."/>
            <person name="Lam T.T.-Y."/>
            <person name="Chang Q."/>
            <person name="Ding S."/>
            <person name="Wang X."/>
            <person name="Zhu J."/>
            <person name="Ruan X."/>
            <person name="Zhao L."/>
            <person name="Wei J."/>
            <person name="Que T."/>
            <person name="Du C."/>
            <person name="Cheng J."/>
            <person name="Dai P."/>
            <person name="Han X."/>
            <person name="Huang E."/>
            <person name="Gao Y."/>
            <person name="Liu J."/>
            <person name="Shao H."/>
            <person name="Ye R."/>
            <person name="Li L."/>
            <person name="Wei W."/>
            <person name="Wang X."/>
            <person name="Wang C."/>
            <person name="Yang T."/>
            <person name="Huo Q."/>
            <person name="Li W."/>
            <person name="Guo W."/>
            <person name="Chen H."/>
            <person name="Zhou L."/>
            <person name="Ni X."/>
            <person name="Tian J."/>
            <person name="Zhou Y."/>
            <person name="Sheng Y."/>
            <person name="Liu T."/>
            <person name="Pan Y."/>
            <person name="Xia L."/>
            <person name="Li J."/>
            <person name="Zhao F."/>
            <person name="Cao W."/>
        </authorList>
    </citation>
    <scope>NUCLEOTIDE SEQUENCE</scope>
    <source>
        <strain evidence="1">Dsil-2018</strain>
    </source>
</reference>
<evidence type="ECO:0000313" key="2">
    <source>
        <dbReference type="Proteomes" id="UP000821865"/>
    </source>
</evidence>